<dbReference type="EMBL" id="JAUEOZ010000001">
    <property type="protein sequence ID" value="MDN2481227.1"/>
    <property type="molecule type" value="Genomic_DNA"/>
</dbReference>
<comment type="caution">
    <text evidence="1">The sequence shown here is derived from an EMBL/GenBank/DDBJ whole genome shotgun (WGS) entry which is preliminary data.</text>
</comment>
<name>A0ABT7XZL4_9VIBR</name>
<proteinExistence type="predicted"/>
<gene>
    <name evidence="1" type="ORF">QWJ08_07445</name>
</gene>
<dbReference type="Proteomes" id="UP001169719">
    <property type="component" value="Unassembled WGS sequence"/>
</dbReference>
<dbReference type="Pfam" id="PF04891">
    <property type="entry name" value="NifQ"/>
    <property type="match status" value="1"/>
</dbReference>
<dbReference type="InterPro" id="IPR006975">
    <property type="entry name" value="NifQ"/>
</dbReference>
<evidence type="ECO:0000313" key="1">
    <source>
        <dbReference type="EMBL" id="MDN2481227.1"/>
    </source>
</evidence>
<sequence>MHIAREKAIWQTLFNGHEQGHSSLPYLGLDFSQFEKLALDIGYPAPPSTNHEIALLFNDIVSARRSEQNDLIDLLITHSNGELVYSTEMALVISAGCLMPSHLWKTLGLPSRQVLSQLIETYFPTLFQQNNLNMRWKRFFYKKLCDQHGDYVCKAPNCLECSSFNECFAA</sequence>
<dbReference type="RefSeq" id="WP_289961361.1">
    <property type="nucleotide sequence ID" value="NZ_JAUEOZ010000001.1"/>
</dbReference>
<organism evidence="1 2">
    <name type="scientific">Vibrio agarivorans</name>
    <dbReference type="NCBI Taxonomy" id="153622"/>
    <lineage>
        <taxon>Bacteria</taxon>
        <taxon>Pseudomonadati</taxon>
        <taxon>Pseudomonadota</taxon>
        <taxon>Gammaproteobacteria</taxon>
        <taxon>Vibrionales</taxon>
        <taxon>Vibrionaceae</taxon>
        <taxon>Vibrio</taxon>
    </lineage>
</organism>
<reference evidence="1" key="1">
    <citation type="submission" date="2024-05" db="EMBL/GenBank/DDBJ databases">
        <title>Genome Sequences of Four Agar- Degrading Marine Bacteria.</title>
        <authorList>
            <person name="Phillips E.K."/>
            <person name="Shaffer J.C."/>
            <person name="Henson M.W."/>
            <person name="Temperton B."/>
            <person name="Thrash C.J."/>
            <person name="Martin M.O."/>
        </authorList>
    </citation>
    <scope>NUCLEOTIDE SEQUENCE</scope>
    <source>
        <strain evidence="1">EKP203</strain>
    </source>
</reference>
<accession>A0ABT7XZL4</accession>
<evidence type="ECO:0000313" key="2">
    <source>
        <dbReference type="Proteomes" id="UP001169719"/>
    </source>
</evidence>
<keyword evidence="2" id="KW-1185">Reference proteome</keyword>
<protein>
    <submittedName>
        <fullName evidence="1">Nitrogen fixation protein NifQ</fullName>
    </submittedName>
</protein>